<dbReference type="STRING" id="1527.SAMN04489757_11769"/>
<dbReference type="InterPro" id="IPR036291">
    <property type="entry name" value="NAD(P)-bd_dom_sf"/>
</dbReference>
<dbReference type="EMBL" id="FOWD01000017">
    <property type="protein sequence ID" value="SFO31076.1"/>
    <property type="molecule type" value="Genomic_DNA"/>
</dbReference>
<dbReference type="Gene3D" id="3.40.50.720">
    <property type="entry name" value="NAD(P)-binding Rossmann-like Domain"/>
    <property type="match status" value="1"/>
</dbReference>
<accession>A0A1I5G5B6</accession>
<dbReference type="Pfam" id="PF02558">
    <property type="entry name" value="ApbA"/>
    <property type="match status" value="1"/>
</dbReference>
<organism evidence="2 3">
    <name type="scientific">Anaerocolumna aminovalerica</name>
    <dbReference type="NCBI Taxonomy" id="1527"/>
    <lineage>
        <taxon>Bacteria</taxon>
        <taxon>Bacillati</taxon>
        <taxon>Bacillota</taxon>
        <taxon>Clostridia</taxon>
        <taxon>Lachnospirales</taxon>
        <taxon>Lachnospiraceae</taxon>
        <taxon>Anaerocolumna</taxon>
    </lineage>
</organism>
<dbReference type="Proteomes" id="UP000198806">
    <property type="component" value="Unassembled WGS sequence"/>
</dbReference>
<evidence type="ECO:0000259" key="1">
    <source>
        <dbReference type="Pfam" id="PF02558"/>
    </source>
</evidence>
<protein>
    <submittedName>
        <fullName evidence="2">Ketopantoate reductase</fullName>
    </submittedName>
</protein>
<sequence length="314" mass="35704">MKFLIYGGGVIGSIFAGKLYSGGNDITILARNKRFEELKKNGLKIKDIKENVIEQFNIKVIEKLEPEDVYDYILVTLKFGQGEEILPILSANKSKNIVFFVNNPLGYDKWKAYLNERLMVGFPACGGEIKSNITEYYISKGITRSFQTTTFGEIDGTKTKRLKEIKNIFTKSGIPSTISKNMDNWQKCHIAVVTPIANAIYKHNGDIKVLASNKMDIKVMIKAAREGLCALKELGCKVEPMKLNFYFLPIPFLSLCFSKILKTKIADISMAKHSNNAKKEMFELQRAYESLIKDTKLKKEHITMLSKYINFYDS</sequence>
<dbReference type="AlphaFoldDB" id="A0A1I5G5B6"/>
<keyword evidence="3" id="KW-1185">Reference proteome</keyword>
<name>A0A1I5G5B6_9FIRM</name>
<gene>
    <name evidence="2" type="ORF">SAMN04489757_11769</name>
</gene>
<dbReference type="RefSeq" id="WP_091686945.1">
    <property type="nucleotide sequence ID" value="NZ_BAABFM010000001.1"/>
</dbReference>
<evidence type="ECO:0000313" key="2">
    <source>
        <dbReference type="EMBL" id="SFO31076.1"/>
    </source>
</evidence>
<dbReference type="OrthoDB" id="9793586at2"/>
<reference evidence="2 3" key="1">
    <citation type="submission" date="2016-10" db="EMBL/GenBank/DDBJ databases">
        <authorList>
            <person name="de Groot N.N."/>
        </authorList>
    </citation>
    <scope>NUCLEOTIDE SEQUENCE [LARGE SCALE GENOMIC DNA]</scope>
    <source>
        <strain evidence="2 3">DSM 1283</strain>
    </source>
</reference>
<feature type="domain" description="Ketopantoate reductase N-terminal" evidence="1">
    <location>
        <begin position="4"/>
        <end position="114"/>
    </location>
</feature>
<proteinExistence type="predicted"/>
<evidence type="ECO:0000313" key="3">
    <source>
        <dbReference type="Proteomes" id="UP000198806"/>
    </source>
</evidence>
<dbReference type="InterPro" id="IPR013332">
    <property type="entry name" value="KPR_N"/>
</dbReference>
<dbReference type="SUPFAM" id="SSF51735">
    <property type="entry name" value="NAD(P)-binding Rossmann-fold domains"/>
    <property type="match status" value="1"/>
</dbReference>